<feature type="region of interest" description="Disordered" evidence="14">
    <location>
        <begin position="23"/>
        <end position="78"/>
    </location>
</feature>
<dbReference type="GO" id="GO:0003712">
    <property type="term" value="F:transcription coregulator activity"/>
    <property type="evidence" value="ECO:0007669"/>
    <property type="project" value="TreeGrafter"/>
</dbReference>
<feature type="compositionally biased region" description="Basic and acidic residues" evidence="14">
    <location>
        <begin position="115"/>
        <end position="128"/>
    </location>
</feature>
<evidence type="ECO:0000256" key="9">
    <source>
        <dbReference type="ARBA" id="ARBA00023015"/>
    </source>
</evidence>
<dbReference type="PANTHER" id="PTHR12549:SF11">
    <property type="entry name" value="LYSINE-SPECIFIC DEMETHYLASE JMJ25"/>
    <property type="match status" value="1"/>
</dbReference>
<organism evidence="16 17">
    <name type="scientific">Trifolium pratense</name>
    <name type="common">Red clover</name>
    <dbReference type="NCBI Taxonomy" id="57577"/>
    <lineage>
        <taxon>Eukaryota</taxon>
        <taxon>Viridiplantae</taxon>
        <taxon>Streptophyta</taxon>
        <taxon>Embryophyta</taxon>
        <taxon>Tracheophyta</taxon>
        <taxon>Spermatophyta</taxon>
        <taxon>Magnoliopsida</taxon>
        <taxon>eudicotyledons</taxon>
        <taxon>Gunneridae</taxon>
        <taxon>Pentapetalae</taxon>
        <taxon>rosids</taxon>
        <taxon>fabids</taxon>
        <taxon>Fabales</taxon>
        <taxon>Fabaceae</taxon>
        <taxon>Papilionoideae</taxon>
        <taxon>50 kb inversion clade</taxon>
        <taxon>NPAAA clade</taxon>
        <taxon>Hologalegina</taxon>
        <taxon>IRL clade</taxon>
        <taxon>Trifolieae</taxon>
        <taxon>Trifolium</taxon>
    </lineage>
</organism>
<keyword evidence="16" id="KW-0489">Methyltransferase</keyword>
<evidence type="ECO:0000256" key="14">
    <source>
        <dbReference type="SAM" id="MobiDB-lite"/>
    </source>
</evidence>
<protein>
    <submittedName>
        <fullName evidence="16">Lysine-specific demethylase 3B</fullName>
    </submittedName>
</protein>
<dbReference type="Gene3D" id="2.60.120.650">
    <property type="entry name" value="Cupin"/>
    <property type="match status" value="1"/>
</dbReference>
<dbReference type="SMART" id="SM00558">
    <property type="entry name" value="JmjC"/>
    <property type="match status" value="1"/>
</dbReference>
<name>A0A2K3P1A2_TRIPR</name>
<keyword evidence="5" id="KW-0863">Zinc-finger</keyword>
<dbReference type="GO" id="GO:0031490">
    <property type="term" value="F:chromatin DNA binding"/>
    <property type="evidence" value="ECO:0007669"/>
    <property type="project" value="TreeGrafter"/>
</dbReference>
<evidence type="ECO:0000256" key="7">
    <source>
        <dbReference type="ARBA" id="ARBA00023002"/>
    </source>
</evidence>
<evidence type="ECO:0000259" key="15">
    <source>
        <dbReference type="PROSITE" id="PS51184"/>
    </source>
</evidence>
<evidence type="ECO:0000256" key="1">
    <source>
        <dbReference type="ARBA" id="ARBA00001954"/>
    </source>
</evidence>
<gene>
    <name evidence="16" type="ORF">L195_g005602</name>
</gene>
<dbReference type="PANTHER" id="PTHR12549">
    <property type="entry name" value="JMJC DOMAIN-CONTAINING HISTONE DEMETHYLATION PROTEIN"/>
    <property type="match status" value="1"/>
</dbReference>
<dbReference type="Proteomes" id="UP000236291">
    <property type="component" value="Unassembled WGS sequence"/>
</dbReference>
<dbReference type="GO" id="GO:0000785">
    <property type="term" value="C:chromatin"/>
    <property type="evidence" value="ECO:0007669"/>
    <property type="project" value="TreeGrafter"/>
</dbReference>
<keyword evidence="10" id="KW-0238">DNA-binding</keyword>
<keyword evidence="16" id="KW-0808">Transferase</keyword>
<evidence type="ECO:0000256" key="13">
    <source>
        <dbReference type="ARBA" id="ARBA00060112"/>
    </source>
</evidence>
<dbReference type="GO" id="GO:0008168">
    <property type="term" value="F:methyltransferase activity"/>
    <property type="evidence" value="ECO:0007669"/>
    <property type="project" value="UniProtKB-KW"/>
</dbReference>
<dbReference type="InterPro" id="IPR015300">
    <property type="entry name" value="DNA-bd_pseudobarrel_sf"/>
</dbReference>
<evidence type="ECO:0000256" key="2">
    <source>
        <dbReference type="ARBA" id="ARBA00004123"/>
    </source>
</evidence>
<evidence type="ECO:0000313" key="17">
    <source>
        <dbReference type="Proteomes" id="UP000236291"/>
    </source>
</evidence>
<comment type="cofactor">
    <cofactor evidence="1">
        <name>Fe(2+)</name>
        <dbReference type="ChEBI" id="CHEBI:29033"/>
    </cofactor>
</comment>
<dbReference type="GO" id="GO:0006357">
    <property type="term" value="P:regulation of transcription by RNA polymerase II"/>
    <property type="evidence" value="ECO:0007669"/>
    <property type="project" value="TreeGrafter"/>
</dbReference>
<dbReference type="InterPro" id="IPR003347">
    <property type="entry name" value="JmjC_dom"/>
</dbReference>
<evidence type="ECO:0000256" key="5">
    <source>
        <dbReference type="ARBA" id="ARBA00022771"/>
    </source>
</evidence>
<dbReference type="EMBL" id="ASHM01002903">
    <property type="protein sequence ID" value="PNY09057.1"/>
    <property type="molecule type" value="Genomic_DNA"/>
</dbReference>
<dbReference type="STRING" id="57577.A0A2K3P1A2"/>
<keyword evidence="11" id="KW-0804">Transcription</keyword>
<evidence type="ECO:0000256" key="8">
    <source>
        <dbReference type="ARBA" id="ARBA00023004"/>
    </source>
</evidence>
<evidence type="ECO:0000256" key="3">
    <source>
        <dbReference type="ARBA" id="ARBA00006801"/>
    </source>
</evidence>
<evidence type="ECO:0000313" key="16">
    <source>
        <dbReference type="EMBL" id="PNY09057.1"/>
    </source>
</evidence>
<comment type="subcellular location">
    <subcellularLocation>
        <location evidence="2">Nucleus</location>
    </subcellularLocation>
</comment>
<evidence type="ECO:0000256" key="4">
    <source>
        <dbReference type="ARBA" id="ARBA00022723"/>
    </source>
</evidence>
<comment type="function">
    <text evidence="13">May function as histone H3 lysine demethylase and be involved in regulation of gene expression.</text>
</comment>
<dbReference type="Pfam" id="PF02373">
    <property type="entry name" value="JmjC"/>
    <property type="match status" value="1"/>
</dbReference>
<keyword evidence="7" id="KW-0560">Oxidoreductase</keyword>
<feature type="compositionally biased region" description="Basic residues" evidence="14">
    <location>
        <begin position="102"/>
        <end position="114"/>
    </location>
</feature>
<reference evidence="16 17" key="1">
    <citation type="journal article" date="2014" name="Am. J. Bot.">
        <title>Genome assembly and annotation for red clover (Trifolium pratense; Fabaceae).</title>
        <authorList>
            <person name="Istvanek J."/>
            <person name="Jaros M."/>
            <person name="Krenek A."/>
            <person name="Repkova J."/>
        </authorList>
    </citation>
    <scope>NUCLEOTIDE SEQUENCE [LARGE SCALE GENOMIC DNA]</scope>
    <source>
        <strain evidence="17">cv. Tatra</strain>
        <tissue evidence="16">Young leaves</tissue>
    </source>
</reference>
<dbReference type="PROSITE" id="PS51184">
    <property type="entry name" value="JMJC"/>
    <property type="match status" value="1"/>
</dbReference>
<accession>A0A2K3P1A2</accession>
<evidence type="ECO:0000256" key="11">
    <source>
        <dbReference type="ARBA" id="ARBA00023163"/>
    </source>
</evidence>
<keyword evidence="9" id="KW-0805">Transcription regulation</keyword>
<proteinExistence type="inferred from homology"/>
<dbReference type="InterPro" id="IPR045109">
    <property type="entry name" value="LSDs-like"/>
</dbReference>
<comment type="similarity">
    <text evidence="3">Belongs to the JARID1 histone demethylase family.</text>
</comment>
<evidence type="ECO:0000256" key="10">
    <source>
        <dbReference type="ARBA" id="ARBA00023125"/>
    </source>
</evidence>
<feature type="region of interest" description="Disordered" evidence="14">
    <location>
        <begin position="96"/>
        <end position="133"/>
    </location>
</feature>
<reference evidence="16 17" key="2">
    <citation type="journal article" date="2017" name="Front. Plant Sci.">
        <title>Gene Classification and Mining of Molecular Markers Useful in Red Clover (Trifolium pratense) Breeding.</title>
        <authorList>
            <person name="Istvanek J."/>
            <person name="Dluhosova J."/>
            <person name="Dluhos P."/>
            <person name="Patkova L."/>
            <person name="Nedelnik J."/>
            <person name="Repkova J."/>
        </authorList>
    </citation>
    <scope>NUCLEOTIDE SEQUENCE [LARGE SCALE GENOMIC DNA]</scope>
    <source>
        <strain evidence="17">cv. Tatra</strain>
        <tissue evidence="16">Young leaves</tissue>
    </source>
</reference>
<feature type="compositionally biased region" description="Basic residues" evidence="14">
    <location>
        <begin position="62"/>
        <end position="72"/>
    </location>
</feature>
<feature type="compositionally biased region" description="Basic and acidic residues" evidence="14">
    <location>
        <begin position="32"/>
        <end position="45"/>
    </location>
</feature>
<dbReference type="AlphaFoldDB" id="A0A2K3P1A2"/>
<dbReference type="GO" id="GO:0032454">
    <property type="term" value="F:histone H3K9 demethylase activity"/>
    <property type="evidence" value="ECO:0007669"/>
    <property type="project" value="InterPro"/>
</dbReference>
<keyword evidence="6" id="KW-0862">Zinc</keyword>
<dbReference type="FunFam" id="2.60.120.650:FF:000026">
    <property type="entry name" value="Transcription factor jumonji domain-containing protein"/>
    <property type="match status" value="1"/>
</dbReference>
<feature type="domain" description="JmjC" evidence="15">
    <location>
        <begin position="557"/>
        <end position="815"/>
    </location>
</feature>
<comment type="caution">
    <text evidence="16">The sequence shown here is derived from an EMBL/GenBank/DDBJ whole genome shotgun (WGS) entry which is preliminary data.</text>
</comment>
<dbReference type="Gene3D" id="2.40.330.10">
    <property type="entry name" value="DNA-binding pseudobarrel domain"/>
    <property type="match status" value="1"/>
</dbReference>
<evidence type="ECO:0000256" key="12">
    <source>
        <dbReference type="ARBA" id="ARBA00023242"/>
    </source>
</evidence>
<evidence type="ECO:0000256" key="6">
    <source>
        <dbReference type="ARBA" id="ARBA00022833"/>
    </source>
</evidence>
<dbReference type="GO" id="GO:0032259">
    <property type="term" value="P:methylation"/>
    <property type="evidence" value="ECO:0007669"/>
    <property type="project" value="UniProtKB-KW"/>
</dbReference>
<dbReference type="SUPFAM" id="SSF51197">
    <property type="entry name" value="Clavaminate synthase-like"/>
    <property type="match status" value="1"/>
</dbReference>
<keyword evidence="12" id="KW-0539">Nucleus</keyword>
<dbReference type="SUPFAM" id="SSF101936">
    <property type="entry name" value="DNA-binding pseudobarrel domain"/>
    <property type="match status" value="1"/>
</dbReference>
<keyword evidence="8" id="KW-0408">Iron</keyword>
<dbReference type="GO" id="GO:0000118">
    <property type="term" value="C:histone deacetylase complex"/>
    <property type="evidence" value="ECO:0007669"/>
    <property type="project" value="TreeGrafter"/>
</dbReference>
<keyword evidence="4" id="KW-0479">Metal-binding</keyword>
<dbReference type="GO" id="GO:0008270">
    <property type="term" value="F:zinc ion binding"/>
    <property type="evidence" value="ECO:0007669"/>
    <property type="project" value="UniProtKB-KW"/>
</dbReference>
<dbReference type="GO" id="GO:0016491">
    <property type="term" value="F:oxidoreductase activity"/>
    <property type="evidence" value="ECO:0007669"/>
    <property type="project" value="UniProtKB-KW"/>
</dbReference>
<sequence length="971" mass="111416">MALMKDGIEIVECDVKVIPATVTEKKKRGRKSNAEKKEALRKMLEKDDDGNGDDVAVAPSSGKKRGRKKKTDKKAETGECSFSSVVVAVGKGKSNVVEKEVKKKKKDNHGRKRKIILDENDVGKEKKKDNRGRKRKIIVDDVVKKKENRGRKRKIIISSSEDDEQEEEEDGDFVKKEKKELYGRKRKMGNNSKGSYALRSTDGKMKHDCISQEETKVNDAAAADDVVLSRYMLEYLLPYLRQIDLQQMAEKDIEAKILGLSLSEINIKAADCSKDETAYCDNCQTSIFDYHRSCTKCSFDLCLDCSWELRRGKLLGGADPIEFEFINRGRDYLHGGNEERIIRENESHPAVPPHVWSQSGWHANSDGSIACPKANNECDHGFLELKSMLPPNCVSELVCKANQLKETIKLKYAEETLDNSCSCLKVVRNNADDIPDNTRKAAFREHSDDNFLYCPRAIDLHSHEKDLRHFQCHWRKREPVIVSNVLESCTSGLSWDPLVMWRAFHQISDTDHKSFSDVKAIDCLDWCQRNFNVHHFFTGYTNGRKDQLDWPQVLKLDDWPPNLSEERLPHHCAEFISSLPYKEYTDPFKGTLNLALKLPDNVHMKPKTYIAYGFAQELGRGDSVTKLHCDMSDVVNVLTHIAKVELETASITAIKKLKQKHLEQDKRELHGDNHDGDTNVDMLDDPSSSITDSDELNSLDGALWDIFRREDVPKLNEYLNKHFREFRHVHCSPLKQVIHPIHDQTFYLTIEHKKRLKEEYGIEPWTFVQKLGDAVFIPAGCPHQVRNLKSCTKVALDFVSPENVGECVRLTEEIRKLPINHSFAEDTLEVKKMIIHAMLDVVKKLDKEREWPTELPYWFTCNRLVVFQYKWEFKVSNATAEGKSVLHFPKFISTGCSLRQGQPIHVVCDNTKETTCCDVMKNDRKPPQYHIGGGWYEFVRKLKLKDGDKIVFTLDNPPRFLNVRAVRHTGS</sequence>